<feature type="transmembrane region" description="Helical" evidence="5">
    <location>
        <begin position="475"/>
        <end position="500"/>
    </location>
</feature>
<evidence type="ECO:0000256" key="3">
    <source>
        <dbReference type="ARBA" id="ARBA00023065"/>
    </source>
</evidence>
<feature type="transmembrane region" description="Helical" evidence="5">
    <location>
        <begin position="349"/>
        <end position="370"/>
    </location>
</feature>
<name>R7TSK4_CAPTE</name>
<evidence type="ECO:0000256" key="2">
    <source>
        <dbReference type="ARBA" id="ARBA00022737"/>
    </source>
</evidence>
<keyword evidence="1" id="KW-0813">Transport</keyword>
<dbReference type="OrthoDB" id="2373987at2759"/>
<evidence type="ECO:0000259" key="6">
    <source>
        <dbReference type="SMART" id="SM01420"/>
    </source>
</evidence>
<dbReference type="Pfam" id="PF08344">
    <property type="entry name" value="TRP_2"/>
    <property type="match status" value="1"/>
</dbReference>
<feature type="transmembrane region" description="Helical" evidence="5">
    <location>
        <begin position="617"/>
        <end position="639"/>
    </location>
</feature>
<dbReference type="STRING" id="283909.R7TSK4"/>
<dbReference type="Proteomes" id="UP000014760">
    <property type="component" value="Unassembled WGS sequence"/>
</dbReference>
<dbReference type="GO" id="GO:0070679">
    <property type="term" value="F:inositol 1,4,5 trisphosphate binding"/>
    <property type="evidence" value="ECO:0007669"/>
    <property type="project" value="TreeGrafter"/>
</dbReference>
<proteinExistence type="predicted"/>
<feature type="transmembrane region" description="Helical" evidence="5">
    <location>
        <begin position="445"/>
        <end position="463"/>
    </location>
</feature>
<evidence type="ECO:0000256" key="1">
    <source>
        <dbReference type="ARBA" id="ARBA00022448"/>
    </source>
</evidence>
<protein>
    <recommendedName>
        <fullName evidence="6">Transient receptor ion channel domain-containing protein</fullName>
    </recommendedName>
</protein>
<keyword evidence="3" id="KW-0406">Ion transport</keyword>
<reference evidence="9" key="1">
    <citation type="submission" date="2012-12" db="EMBL/GenBank/DDBJ databases">
        <authorList>
            <person name="Hellsten U."/>
            <person name="Grimwood J."/>
            <person name="Chapman J.A."/>
            <person name="Shapiro H."/>
            <person name="Aerts A."/>
            <person name="Otillar R.P."/>
            <person name="Terry A.Y."/>
            <person name="Boore J.L."/>
            <person name="Simakov O."/>
            <person name="Marletaz F."/>
            <person name="Cho S.-J."/>
            <person name="Edsinger-Gonzales E."/>
            <person name="Havlak P."/>
            <person name="Kuo D.-H."/>
            <person name="Larsson T."/>
            <person name="Lv J."/>
            <person name="Arendt D."/>
            <person name="Savage R."/>
            <person name="Osoegawa K."/>
            <person name="de Jong P."/>
            <person name="Lindberg D.R."/>
            <person name="Seaver E.C."/>
            <person name="Weisblat D.A."/>
            <person name="Putnam N.H."/>
            <person name="Grigoriev I.V."/>
            <person name="Rokhsar D.S."/>
        </authorList>
    </citation>
    <scope>NUCLEOTIDE SEQUENCE</scope>
    <source>
        <strain evidence="9">I ESC-2004</strain>
    </source>
</reference>
<sequence length="751" mass="85321">MTCHNGMRNYNAALCKQTTADSAMDVVQNRVSPQLVWTTESEKRFGDALLDDVDDLAEDEMDILESARAGDLKQMQEIVKRIPDVNINVYDSHNESCLYIAIRHHNELMVQYLLERPTVQLHDALLVAIQSNNIRIVERLLDHQKRSEKTVTIPKPRSEFPSHLSPLMLAAIEENAPIVRLLLIRGHRIYLPEKDVGKYRYNYTNCIREGGLQLALAMLDGYRAISSPTYLCISSANPISTAFDLSYEMKMRANIDLVFKDEYTQLSDRSAKFASDFLAMCQTSDEVWLLLKNDGAHESSSPETIVPCLQKAIQLRQKKFVVHPYNQLAMQQLWTRFHPELMLMSSPRLLLFLLLRVILFPFVHSSYIFFSKAKCFNLWSSPIFKFTADIFYYVLFLALLLVATVTSSDRLDNGAPAMVLIWMFVCGYTWEIVTDLHKGHVMKWTLYNALTNACFLVSLFASLLDQCAGHPRESLAGHCPILVAEAFFAVGVTLSFGRIFYFAQLISAIGPLLHAVSHVATVMMLSLCVVMVILLAFATGMSGLYGYYEDTESTDSAGNVLTQPDSFLNWPSAFGSLFWSLFTSVDPSNANIVLSDSCDASNCTKIEHRLTEGTGHLLYGSFHVVILFVWAFASIAAAVNMFKSYSHYAEEEWKFFRSSIWYHYYATATFLRPPFNLVPSVASIRHIFHWCAVKMRVQGPQEVARCSFQFCCYVENRKEEKKKETNSLACRVLVKQLVNRYLNGIKARETC</sequence>
<dbReference type="InterPro" id="IPR013555">
    <property type="entry name" value="TRP_dom"/>
</dbReference>
<keyword evidence="5" id="KW-0472">Membrane</keyword>
<dbReference type="HOGENOM" id="CLU_005716_4_2_1"/>
<dbReference type="Pfam" id="PF12796">
    <property type="entry name" value="Ank_2"/>
    <property type="match status" value="1"/>
</dbReference>
<evidence type="ECO:0000313" key="9">
    <source>
        <dbReference type="Proteomes" id="UP000014760"/>
    </source>
</evidence>
<dbReference type="GO" id="GO:0051480">
    <property type="term" value="P:regulation of cytosolic calcium ion concentration"/>
    <property type="evidence" value="ECO:0007669"/>
    <property type="project" value="TreeGrafter"/>
</dbReference>
<reference evidence="7 9" key="2">
    <citation type="journal article" date="2013" name="Nature">
        <title>Insights into bilaterian evolution from three spiralian genomes.</title>
        <authorList>
            <person name="Simakov O."/>
            <person name="Marletaz F."/>
            <person name="Cho S.J."/>
            <person name="Edsinger-Gonzales E."/>
            <person name="Havlak P."/>
            <person name="Hellsten U."/>
            <person name="Kuo D.H."/>
            <person name="Larsson T."/>
            <person name="Lv J."/>
            <person name="Arendt D."/>
            <person name="Savage R."/>
            <person name="Osoegawa K."/>
            <person name="de Jong P."/>
            <person name="Grimwood J."/>
            <person name="Chapman J.A."/>
            <person name="Shapiro H."/>
            <person name="Aerts A."/>
            <person name="Otillar R.P."/>
            <person name="Terry A.Y."/>
            <person name="Boore J.L."/>
            <person name="Grigoriev I.V."/>
            <person name="Lindberg D.R."/>
            <person name="Seaver E.C."/>
            <person name="Weisblat D.A."/>
            <person name="Putnam N.H."/>
            <person name="Rokhsar D.S."/>
        </authorList>
    </citation>
    <scope>NUCLEOTIDE SEQUENCE</scope>
    <source>
        <strain evidence="7 9">I ESC-2004</strain>
    </source>
</reference>
<dbReference type="SMART" id="SM01420">
    <property type="entry name" value="TRP_2"/>
    <property type="match status" value="1"/>
</dbReference>
<dbReference type="InterPro" id="IPR002110">
    <property type="entry name" value="Ankyrin_rpt"/>
</dbReference>
<dbReference type="GO" id="GO:0005886">
    <property type="term" value="C:plasma membrane"/>
    <property type="evidence" value="ECO:0007669"/>
    <property type="project" value="TreeGrafter"/>
</dbReference>
<feature type="transmembrane region" description="Helical" evidence="5">
    <location>
        <begin position="390"/>
        <end position="408"/>
    </location>
</feature>
<evidence type="ECO:0000256" key="5">
    <source>
        <dbReference type="SAM" id="Phobius"/>
    </source>
</evidence>
<evidence type="ECO:0000256" key="4">
    <source>
        <dbReference type="ARBA" id="ARBA00023303"/>
    </source>
</evidence>
<reference evidence="8" key="3">
    <citation type="submission" date="2015-06" db="UniProtKB">
        <authorList>
            <consortium name="EnsemblMetazoa"/>
        </authorList>
    </citation>
    <scope>IDENTIFICATION</scope>
</reference>
<keyword evidence="5" id="KW-0812">Transmembrane</keyword>
<dbReference type="GO" id="GO:0034703">
    <property type="term" value="C:cation channel complex"/>
    <property type="evidence" value="ECO:0007669"/>
    <property type="project" value="TreeGrafter"/>
</dbReference>
<evidence type="ECO:0000313" key="8">
    <source>
        <dbReference type="EnsemblMetazoa" id="CapteP197782"/>
    </source>
</evidence>
<feature type="transmembrane region" description="Helical" evidence="5">
    <location>
        <begin position="414"/>
        <end position="433"/>
    </location>
</feature>
<keyword evidence="5" id="KW-1133">Transmembrane helix</keyword>
<evidence type="ECO:0000313" key="7">
    <source>
        <dbReference type="EMBL" id="ELT94010.1"/>
    </source>
</evidence>
<dbReference type="Gene3D" id="1.25.40.20">
    <property type="entry name" value="Ankyrin repeat-containing domain"/>
    <property type="match status" value="1"/>
</dbReference>
<feature type="transmembrane region" description="Helical" evidence="5">
    <location>
        <begin position="512"/>
        <end position="538"/>
    </location>
</feature>
<dbReference type="InterPro" id="IPR036770">
    <property type="entry name" value="Ankyrin_rpt-contain_sf"/>
</dbReference>
<feature type="domain" description="Transient receptor ion channel" evidence="6">
    <location>
        <begin position="206"/>
        <end position="260"/>
    </location>
</feature>
<dbReference type="PANTHER" id="PTHR10117">
    <property type="entry name" value="TRANSIENT RECEPTOR POTENTIAL CHANNEL"/>
    <property type="match status" value="1"/>
</dbReference>
<dbReference type="SUPFAM" id="SSF48403">
    <property type="entry name" value="Ankyrin repeat"/>
    <property type="match status" value="1"/>
</dbReference>
<dbReference type="SMART" id="SM00248">
    <property type="entry name" value="ANK"/>
    <property type="match status" value="3"/>
</dbReference>
<keyword evidence="4" id="KW-0407">Ion channel</keyword>
<dbReference type="PANTHER" id="PTHR10117:SF54">
    <property type="entry name" value="TRANSIENT RECEPTOR POTENTIAL-GAMMA PROTEIN"/>
    <property type="match status" value="1"/>
</dbReference>
<accession>R7TSK4</accession>
<dbReference type="InterPro" id="IPR002153">
    <property type="entry name" value="TRPC_channel"/>
</dbReference>
<dbReference type="GO" id="GO:0015279">
    <property type="term" value="F:store-operated calcium channel activity"/>
    <property type="evidence" value="ECO:0007669"/>
    <property type="project" value="TreeGrafter"/>
</dbReference>
<gene>
    <name evidence="7" type="ORF">CAPTEDRAFT_197782</name>
</gene>
<dbReference type="EMBL" id="KB309538">
    <property type="protein sequence ID" value="ELT94010.1"/>
    <property type="molecule type" value="Genomic_DNA"/>
</dbReference>
<dbReference type="EnsemblMetazoa" id="CapteT197782">
    <property type="protein sequence ID" value="CapteP197782"/>
    <property type="gene ID" value="CapteG197782"/>
</dbReference>
<dbReference type="AlphaFoldDB" id="R7TSK4"/>
<keyword evidence="9" id="KW-1185">Reference proteome</keyword>
<dbReference type="OMA" id="CEAVENK"/>
<organism evidence="7">
    <name type="scientific">Capitella teleta</name>
    <name type="common">Polychaete worm</name>
    <dbReference type="NCBI Taxonomy" id="283909"/>
    <lineage>
        <taxon>Eukaryota</taxon>
        <taxon>Metazoa</taxon>
        <taxon>Spiralia</taxon>
        <taxon>Lophotrochozoa</taxon>
        <taxon>Annelida</taxon>
        <taxon>Polychaeta</taxon>
        <taxon>Sedentaria</taxon>
        <taxon>Scolecida</taxon>
        <taxon>Capitellidae</taxon>
        <taxon>Capitella</taxon>
    </lineage>
</organism>
<dbReference type="EMBL" id="AMQN01002552">
    <property type="status" value="NOT_ANNOTATED_CDS"/>
    <property type="molecule type" value="Genomic_DNA"/>
</dbReference>
<keyword evidence="2" id="KW-0677">Repeat</keyword>